<feature type="domain" description="Glucosamine/galactosamine-6-phosphate isomerase" evidence="8">
    <location>
        <begin position="8"/>
        <end position="221"/>
    </location>
</feature>
<evidence type="ECO:0000313" key="9">
    <source>
        <dbReference type="EMBL" id="SCZ58466.1"/>
    </source>
</evidence>
<dbReference type="InterPro" id="IPR037171">
    <property type="entry name" value="NagB/RpiA_transferase-like"/>
</dbReference>
<dbReference type="CDD" id="cd01400">
    <property type="entry name" value="6PGL"/>
    <property type="match status" value="1"/>
</dbReference>
<dbReference type="NCBIfam" id="TIGR01198">
    <property type="entry name" value="pgl"/>
    <property type="match status" value="1"/>
</dbReference>
<dbReference type="InterPro" id="IPR006148">
    <property type="entry name" value="Glc/Gal-6P_isomerase"/>
</dbReference>
<dbReference type="PANTHER" id="PTHR11054">
    <property type="entry name" value="6-PHOSPHOGLUCONOLACTONASE"/>
    <property type="match status" value="1"/>
</dbReference>
<sequence>MNIVEYADRDQLAIDVAKELAEALKQHLDQNPYASLAVAGGTSPAPIFDDLCAVDLDWERVSVMASDERWVPDTSDRSNATMIRQRLITDNAKAATFVPFYRDGETPAEALPKVADQLNTHLPLSVVLLGMGEDMHTASLFPGVEGLEQALAADAPILVEMRPDSQPEARVSLSAHILNGALSKHLVIYGEAKKDALNRALSLPPEQAPVQAVLAGMTVHWAP</sequence>
<evidence type="ECO:0000256" key="7">
    <source>
        <dbReference type="RuleBase" id="RU365095"/>
    </source>
</evidence>
<reference evidence="9 10" key="1">
    <citation type="submission" date="2016-10" db="EMBL/GenBank/DDBJ databases">
        <authorList>
            <person name="de Groot N.N."/>
        </authorList>
    </citation>
    <scope>NUCLEOTIDE SEQUENCE [LARGE SCALE GENOMIC DNA]</scope>
    <source>
        <strain evidence="9 10">U95</strain>
    </source>
</reference>
<dbReference type="Proteomes" id="UP000198767">
    <property type="component" value="Unassembled WGS sequence"/>
</dbReference>
<accession>A0A1G5QA61</accession>
<organism evidence="9 10">
    <name type="scientific">Epibacterium ulvae</name>
    <dbReference type="NCBI Taxonomy" id="1156985"/>
    <lineage>
        <taxon>Bacteria</taxon>
        <taxon>Pseudomonadati</taxon>
        <taxon>Pseudomonadota</taxon>
        <taxon>Alphaproteobacteria</taxon>
        <taxon>Rhodobacterales</taxon>
        <taxon>Roseobacteraceae</taxon>
        <taxon>Epibacterium</taxon>
    </lineage>
</organism>
<evidence type="ECO:0000256" key="2">
    <source>
        <dbReference type="ARBA" id="ARBA00002681"/>
    </source>
</evidence>
<comment type="function">
    <text evidence="2 7">Hydrolysis of 6-phosphogluconolactone to 6-phosphogluconate.</text>
</comment>
<dbReference type="STRING" id="1156985.SAMN04488118_103301"/>
<evidence type="ECO:0000256" key="3">
    <source>
        <dbReference type="ARBA" id="ARBA00004961"/>
    </source>
</evidence>
<dbReference type="AlphaFoldDB" id="A0A1G5QA61"/>
<comment type="catalytic activity">
    <reaction evidence="1 7">
        <text>6-phospho-D-glucono-1,5-lactone + H2O = 6-phospho-D-gluconate + H(+)</text>
        <dbReference type="Rhea" id="RHEA:12556"/>
        <dbReference type="ChEBI" id="CHEBI:15377"/>
        <dbReference type="ChEBI" id="CHEBI:15378"/>
        <dbReference type="ChEBI" id="CHEBI:57955"/>
        <dbReference type="ChEBI" id="CHEBI:58759"/>
        <dbReference type="EC" id="3.1.1.31"/>
    </reaction>
</comment>
<evidence type="ECO:0000313" key="10">
    <source>
        <dbReference type="Proteomes" id="UP000198767"/>
    </source>
</evidence>
<dbReference type="RefSeq" id="WP_090217629.1">
    <property type="nucleotide sequence ID" value="NZ_FMWG01000003.1"/>
</dbReference>
<keyword evidence="10" id="KW-1185">Reference proteome</keyword>
<evidence type="ECO:0000256" key="1">
    <source>
        <dbReference type="ARBA" id="ARBA00000832"/>
    </source>
</evidence>
<keyword evidence="7" id="KW-0378">Hydrolase</keyword>
<proteinExistence type="inferred from homology"/>
<name>A0A1G5QA61_9RHOB</name>
<dbReference type="OrthoDB" id="9810967at2"/>
<comment type="pathway">
    <text evidence="3 7">Carbohydrate degradation; pentose phosphate pathway; D-ribulose 5-phosphate from D-glucose 6-phosphate (oxidative stage): step 2/3.</text>
</comment>
<evidence type="ECO:0000256" key="6">
    <source>
        <dbReference type="ARBA" id="ARBA00020337"/>
    </source>
</evidence>
<evidence type="ECO:0000259" key="8">
    <source>
        <dbReference type="Pfam" id="PF01182"/>
    </source>
</evidence>
<dbReference type="GO" id="GO:0006098">
    <property type="term" value="P:pentose-phosphate shunt"/>
    <property type="evidence" value="ECO:0007669"/>
    <property type="project" value="UniProtKB-UniPathway"/>
</dbReference>
<evidence type="ECO:0000256" key="5">
    <source>
        <dbReference type="ARBA" id="ARBA00013198"/>
    </source>
</evidence>
<dbReference type="EC" id="3.1.1.31" evidence="5 7"/>
<gene>
    <name evidence="7" type="primary">pgl</name>
    <name evidence="9" type="ORF">SAMN04488118_103301</name>
</gene>
<dbReference type="InterPro" id="IPR039104">
    <property type="entry name" value="6PGL"/>
</dbReference>
<dbReference type="GO" id="GO:0005975">
    <property type="term" value="P:carbohydrate metabolic process"/>
    <property type="evidence" value="ECO:0007669"/>
    <property type="project" value="UniProtKB-UniRule"/>
</dbReference>
<dbReference type="PANTHER" id="PTHR11054:SF0">
    <property type="entry name" value="6-PHOSPHOGLUCONOLACTONASE"/>
    <property type="match status" value="1"/>
</dbReference>
<dbReference type="UniPathway" id="UPA00115">
    <property type="reaction ID" value="UER00409"/>
</dbReference>
<dbReference type="Gene3D" id="3.40.50.1360">
    <property type="match status" value="1"/>
</dbReference>
<dbReference type="Pfam" id="PF01182">
    <property type="entry name" value="Glucosamine_iso"/>
    <property type="match status" value="1"/>
</dbReference>
<dbReference type="InterPro" id="IPR005900">
    <property type="entry name" value="6-phosphogluconolactonase_DevB"/>
</dbReference>
<comment type="similarity">
    <text evidence="4 7">Belongs to the glucosamine/galactosamine-6-phosphate isomerase family. 6-phosphogluconolactonase subfamily.</text>
</comment>
<dbReference type="SUPFAM" id="SSF100950">
    <property type="entry name" value="NagB/RpiA/CoA transferase-like"/>
    <property type="match status" value="1"/>
</dbReference>
<dbReference type="EMBL" id="FMWG01000003">
    <property type="protein sequence ID" value="SCZ58466.1"/>
    <property type="molecule type" value="Genomic_DNA"/>
</dbReference>
<dbReference type="GO" id="GO:0017057">
    <property type="term" value="F:6-phosphogluconolactonase activity"/>
    <property type="evidence" value="ECO:0007669"/>
    <property type="project" value="UniProtKB-UniRule"/>
</dbReference>
<protein>
    <recommendedName>
        <fullName evidence="6 7">6-phosphogluconolactonase</fullName>
        <shortName evidence="7">6PGL</shortName>
        <ecNumber evidence="5 7">3.1.1.31</ecNumber>
    </recommendedName>
</protein>
<evidence type="ECO:0000256" key="4">
    <source>
        <dbReference type="ARBA" id="ARBA00010662"/>
    </source>
</evidence>